<dbReference type="Pfam" id="PF08245">
    <property type="entry name" value="Mur_ligase_M"/>
    <property type="match status" value="1"/>
</dbReference>
<dbReference type="GO" id="GO:0005829">
    <property type="term" value="C:cytosol"/>
    <property type="evidence" value="ECO:0007669"/>
    <property type="project" value="TreeGrafter"/>
</dbReference>
<dbReference type="InterPro" id="IPR013221">
    <property type="entry name" value="Mur_ligase_cen"/>
</dbReference>
<dbReference type="GO" id="GO:0005739">
    <property type="term" value="C:mitochondrion"/>
    <property type="evidence" value="ECO:0007669"/>
    <property type="project" value="TreeGrafter"/>
</dbReference>
<dbReference type="EMBL" id="LSSL01000803">
    <property type="protein sequence ID" value="OLY83654.1"/>
    <property type="molecule type" value="Genomic_DNA"/>
</dbReference>
<evidence type="ECO:0000256" key="11">
    <source>
        <dbReference type="ARBA" id="ARBA00030876"/>
    </source>
</evidence>
<dbReference type="EC" id="6.3.2.17" evidence="3"/>
<dbReference type="Proteomes" id="UP000187455">
    <property type="component" value="Unassembled WGS sequence"/>
</dbReference>
<reference evidence="16 17" key="1">
    <citation type="journal article" date="2016" name="Mol. Biol. Evol.">
        <title>Genome-Wide Survey of Gut Fungi (Harpellales) Reveals the First Horizontally Transferred Ubiquitin Gene from a Mosquito Host.</title>
        <authorList>
            <person name="Wang Y."/>
            <person name="White M.M."/>
            <person name="Kvist S."/>
            <person name="Moncalvo J.M."/>
        </authorList>
    </citation>
    <scope>NUCLEOTIDE SEQUENCE [LARGE SCALE GENOMIC DNA]</scope>
    <source>
        <strain evidence="16 17">ALG-7-W6</strain>
    </source>
</reference>
<accession>A0A1R0H3F6</accession>
<dbReference type="GO" id="GO:0005524">
    <property type="term" value="F:ATP binding"/>
    <property type="evidence" value="ECO:0007669"/>
    <property type="project" value="UniProtKB-KW"/>
</dbReference>
<comment type="pathway">
    <text evidence="1">Cofactor biosynthesis; tetrahydrofolylpolyglutamate biosynthesis.</text>
</comment>
<proteinExistence type="inferred from homology"/>
<evidence type="ECO:0000313" key="17">
    <source>
        <dbReference type="Proteomes" id="UP000187455"/>
    </source>
</evidence>
<dbReference type="InterPro" id="IPR001645">
    <property type="entry name" value="Folylpolyglutamate_synth"/>
</dbReference>
<keyword evidence="17" id="KW-1185">Reference proteome</keyword>
<evidence type="ECO:0000256" key="7">
    <source>
        <dbReference type="ARBA" id="ARBA00022741"/>
    </source>
</evidence>
<dbReference type="InterPro" id="IPR036565">
    <property type="entry name" value="Mur-like_cat_sf"/>
</dbReference>
<dbReference type="UniPathway" id="UPA00850"/>
<sequence length="316" mass="35480">MISVNERIQLNGIPLEKKKFAQYFHEVWDKLCNTENCPNTSSKQKDIASENSDSTKTSMELGSQPELSQDMLLPRPSYFRFLTVMAFHTYLREGVNAAIIEVGIGGEYDSTNIVKSPSVTAITSIGLDHVDILGKDLRSIAWNKSGIMKSGVAAIVYPELDSDVRDVFVERASEREAELKFCHKLDTGTDSNNTKSGSSQIKLGIEGSHQNQNAAIAIETVFEWLKKTGYGKILGLDVPVLADSSCFDRDNLPHWVLQALSDTFWPGRSQHFTDKSNKNIQWYLDGAHTVDSIQASAFIFIFVSLYWLFYIKKKYS</sequence>
<evidence type="ECO:0000256" key="2">
    <source>
        <dbReference type="ARBA" id="ARBA00008276"/>
    </source>
</evidence>
<dbReference type="PANTHER" id="PTHR11136">
    <property type="entry name" value="FOLYLPOLYGLUTAMATE SYNTHASE-RELATED"/>
    <property type="match status" value="1"/>
</dbReference>
<feature type="region of interest" description="Disordered" evidence="13">
    <location>
        <begin position="38"/>
        <end position="66"/>
    </location>
</feature>
<keyword evidence="4" id="KW-0554">One-carbon metabolism</keyword>
<dbReference type="GO" id="GO:0004326">
    <property type="term" value="F:tetrahydrofolylpolyglutamate synthase activity"/>
    <property type="evidence" value="ECO:0007669"/>
    <property type="project" value="UniProtKB-EC"/>
</dbReference>
<comment type="caution">
    <text evidence="16">The sequence shown here is derived from an EMBL/GenBank/DDBJ whole genome shotgun (WGS) entry which is preliminary data.</text>
</comment>
<dbReference type="Gene3D" id="3.40.1190.10">
    <property type="entry name" value="Mur-like, catalytic domain"/>
    <property type="match status" value="1"/>
</dbReference>
<evidence type="ECO:0000256" key="6">
    <source>
        <dbReference type="ARBA" id="ARBA00022723"/>
    </source>
</evidence>
<evidence type="ECO:0000313" key="16">
    <source>
        <dbReference type="EMBL" id="OLY83654.1"/>
    </source>
</evidence>
<dbReference type="InterPro" id="IPR018109">
    <property type="entry name" value="Folylpolyglutamate_synth_CS"/>
</dbReference>
<keyword evidence="6" id="KW-0479">Metal-binding</keyword>
<evidence type="ECO:0000256" key="4">
    <source>
        <dbReference type="ARBA" id="ARBA00022563"/>
    </source>
</evidence>
<comment type="similarity">
    <text evidence="2">Belongs to the folylpolyglutamate synthase family.</text>
</comment>
<dbReference type="OrthoDB" id="5212574at2759"/>
<evidence type="ECO:0000256" key="1">
    <source>
        <dbReference type="ARBA" id="ARBA00005150"/>
    </source>
</evidence>
<dbReference type="GO" id="GO:0006730">
    <property type="term" value="P:one-carbon metabolic process"/>
    <property type="evidence" value="ECO:0007669"/>
    <property type="project" value="UniProtKB-KW"/>
</dbReference>
<feature type="domain" description="Mur ligase central" evidence="15">
    <location>
        <begin position="88"/>
        <end position="219"/>
    </location>
</feature>
<keyword evidence="14" id="KW-0812">Transmembrane</keyword>
<evidence type="ECO:0000256" key="3">
    <source>
        <dbReference type="ARBA" id="ARBA00013025"/>
    </source>
</evidence>
<comment type="catalytic activity">
    <reaction evidence="12">
        <text>(6S)-5,6,7,8-tetrahydrofolyl-(gamma-L-Glu)(n) + L-glutamate + ATP = (6S)-5,6,7,8-tetrahydrofolyl-(gamma-L-Glu)(n+1) + ADP + phosphate + H(+)</text>
        <dbReference type="Rhea" id="RHEA:10580"/>
        <dbReference type="Rhea" id="RHEA-COMP:14738"/>
        <dbReference type="Rhea" id="RHEA-COMP:14740"/>
        <dbReference type="ChEBI" id="CHEBI:15378"/>
        <dbReference type="ChEBI" id="CHEBI:29985"/>
        <dbReference type="ChEBI" id="CHEBI:30616"/>
        <dbReference type="ChEBI" id="CHEBI:43474"/>
        <dbReference type="ChEBI" id="CHEBI:141005"/>
        <dbReference type="ChEBI" id="CHEBI:456216"/>
        <dbReference type="EC" id="6.3.2.17"/>
    </reaction>
</comment>
<evidence type="ECO:0000256" key="14">
    <source>
        <dbReference type="SAM" id="Phobius"/>
    </source>
</evidence>
<protein>
    <recommendedName>
        <fullName evidence="3">tetrahydrofolate synthase</fullName>
        <ecNumber evidence="3">6.3.2.17</ecNumber>
    </recommendedName>
    <alternativeName>
        <fullName evidence="11">Folylpoly-gamma-glutamate synthetase</fullName>
    </alternativeName>
    <alternativeName>
        <fullName evidence="10">Tetrahydrofolylpolyglutamate synthase</fullName>
    </alternativeName>
</protein>
<evidence type="ECO:0000256" key="13">
    <source>
        <dbReference type="SAM" id="MobiDB-lite"/>
    </source>
</evidence>
<dbReference type="NCBIfam" id="TIGR01499">
    <property type="entry name" value="folC"/>
    <property type="match status" value="1"/>
</dbReference>
<dbReference type="STRING" id="133383.A0A1R0H3F6"/>
<dbReference type="PROSITE" id="PS01012">
    <property type="entry name" value="FOLYLPOLYGLU_SYNT_2"/>
    <property type="match status" value="1"/>
</dbReference>
<feature type="transmembrane region" description="Helical" evidence="14">
    <location>
        <begin position="293"/>
        <end position="311"/>
    </location>
</feature>
<dbReference type="AlphaFoldDB" id="A0A1R0H3F6"/>
<feature type="compositionally biased region" description="Polar residues" evidence="13">
    <location>
        <begin position="49"/>
        <end position="66"/>
    </location>
</feature>
<gene>
    <name evidence="16" type="ORF">AYI68_g2198</name>
</gene>
<keyword evidence="14" id="KW-1133">Transmembrane helix</keyword>
<dbReference type="InterPro" id="IPR036615">
    <property type="entry name" value="Mur_ligase_C_dom_sf"/>
</dbReference>
<evidence type="ECO:0000256" key="12">
    <source>
        <dbReference type="ARBA" id="ARBA00047493"/>
    </source>
</evidence>
<keyword evidence="5" id="KW-0436">Ligase</keyword>
<evidence type="ECO:0000256" key="5">
    <source>
        <dbReference type="ARBA" id="ARBA00022598"/>
    </source>
</evidence>
<evidence type="ECO:0000256" key="10">
    <source>
        <dbReference type="ARBA" id="ARBA00030592"/>
    </source>
</evidence>
<evidence type="ECO:0000256" key="8">
    <source>
        <dbReference type="ARBA" id="ARBA00022840"/>
    </source>
</evidence>
<dbReference type="GO" id="GO:0046872">
    <property type="term" value="F:metal ion binding"/>
    <property type="evidence" value="ECO:0007669"/>
    <property type="project" value="UniProtKB-KW"/>
</dbReference>
<dbReference type="SUPFAM" id="SSF53244">
    <property type="entry name" value="MurD-like peptide ligases, peptide-binding domain"/>
    <property type="match status" value="1"/>
</dbReference>
<keyword evidence="7" id="KW-0547">Nucleotide-binding</keyword>
<dbReference type="PANTHER" id="PTHR11136:SF5">
    <property type="entry name" value="FOLYLPOLYGLUTAMATE SYNTHASE, MITOCHONDRIAL"/>
    <property type="match status" value="1"/>
</dbReference>
<keyword evidence="8" id="KW-0067">ATP-binding</keyword>
<dbReference type="SUPFAM" id="SSF53623">
    <property type="entry name" value="MurD-like peptide ligases, catalytic domain"/>
    <property type="match status" value="1"/>
</dbReference>
<keyword evidence="9" id="KW-0460">Magnesium</keyword>
<evidence type="ECO:0000256" key="9">
    <source>
        <dbReference type="ARBA" id="ARBA00022842"/>
    </source>
</evidence>
<name>A0A1R0H3F6_9FUNG</name>
<evidence type="ECO:0000259" key="15">
    <source>
        <dbReference type="Pfam" id="PF08245"/>
    </source>
</evidence>
<keyword evidence="14" id="KW-0472">Membrane</keyword>
<organism evidence="16 17">
    <name type="scientific">Smittium mucronatum</name>
    <dbReference type="NCBI Taxonomy" id="133383"/>
    <lineage>
        <taxon>Eukaryota</taxon>
        <taxon>Fungi</taxon>
        <taxon>Fungi incertae sedis</taxon>
        <taxon>Zoopagomycota</taxon>
        <taxon>Kickxellomycotina</taxon>
        <taxon>Harpellomycetes</taxon>
        <taxon>Harpellales</taxon>
        <taxon>Legeriomycetaceae</taxon>
        <taxon>Smittium</taxon>
    </lineage>
</organism>